<keyword evidence="4" id="KW-1185">Reference proteome</keyword>
<sequence length="275" mass="30561">MAADLDSLLATQMTEPIDLTQVNSILASPPFVTISGTFNARRLLDHSQSAIRSDYIFRSGSLEHLTTEGQSALRNLGITTIFDLRSQREKETVPTPDIPGIENKWYPSTATNSTTASARESEKSEETISLTGMYLDILETHQPSFKAVFQHIRDHPDMPFLFHCTAGKDRTGVLAALILSVADADLETINRDYALTRIGIEPVRELLTAKLTAGNLNTKLNSPRMREYAKLPLDCWDVVFTELGKRYGDVKGYIKQELGLSGEEMNTIVANLRIT</sequence>
<dbReference type="Pfam" id="PF13350">
    <property type="entry name" value="Y_phosphatase3"/>
    <property type="match status" value="1"/>
</dbReference>
<reference evidence="3 4" key="1">
    <citation type="submission" date="2023-08" db="EMBL/GenBank/DDBJ databases">
        <title>Black Yeasts Isolated from many extreme environments.</title>
        <authorList>
            <person name="Coleine C."/>
            <person name="Stajich J.E."/>
            <person name="Selbmann L."/>
        </authorList>
    </citation>
    <scope>NUCLEOTIDE SEQUENCE [LARGE SCALE GENOMIC DNA]</scope>
    <source>
        <strain evidence="3 4">CCFEE 5910</strain>
    </source>
</reference>
<dbReference type="AlphaFoldDB" id="A0AAN7T7X7"/>
<feature type="region of interest" description="Disordered" evidence="1">
    <location>
        <begin position="89"/>
        <end position="123"/>
    </location>
</feature>
<dbReference type="PANTHER" id="PTHR31126:SF1">
    <property type="entry name" value="TYROSINE SPECIFIC PROTEIN PHOSPHATASES DOMAIN-CONTAINING PROTEIN"/>
    <property type="match status" value="1"/>
</dbReference>
<accession>A0AAN7T7X7</accession>
<evidence type="ECO:0000259" key="2">
    <source>
        <dbReference type="PROSITE" id="PS50056"/>
    </source>
</evidence>
<dbReference type="InterPro" id="IPR026893">
    <property type="entry name" value="Tyr/Ser_Pase_IphP-type"/>
</dbReference>
<dbReference type="SUPFAM" id="SSF52799">
    <property type="entry name" value="(Phosphotyrosine protein) phosphatases II"/>
    <property type="match status" value="1"/>
</dbReference>
<proteinExistence type="predicted"/>
<feature type="compositionally biased region" description="Low complexity" evidence="1">
    <location>
        <begin position="108"/>
        <end position="118"/>
    </location>
</feature>
<organism evidence="3 4">
    <name type="scientific">Lithohypha guttulata</name>
    <dbReference type="NCBI Taxonomy" id="1690604"/>
    <lineage>
        <taxon>Eukaryota</taxon>
        <taxon>Fungi</taxon>
        <taxon>Dikarya</taxon>
        <taxon>Ascomycota</taxon>
        <taxon>Pezizomycotina</taxon>
        <taxon>Eurotiomycetes</taxon>
        <taxon>Chaetothyriomycetidae</taxon>
        <taxon>Chaetothyriales</taxon>
        <taxon>Trichomeriaceae</taxon>
        <taxon>Lithohypha</taxon>
    </lineage>
</organism>
<dbReference type="EMBL" id="JAVRRJ010000001">
    <property type="protein sequence ID" value="KAK5091360.1"/>
    <property type="molecule type" value="Genomic_DNA"/>
</dbReference>
<dbReference type="Proteomes" id="UP001309876">
    <property type="component" value="Unassembled WGS sequence"/>
</dbReference>
<protein>
    <recommendedName>
        <fullName evidence="2">Tyrosine specific protein phosphatases domain-containing protein</fullName>
    </recommendedName>
</protein>
<feature type="domain" description="Tyrosine specific protein phosphatases" evidence="2">
    <location>
        <begin position="146"/>
        <end position="208"/>
    </location>
</feature>
<dbReference type="InterPro" id="IPR029021">
    <property type="entry name" value="Prot-tyrosine_phosphatase-like"/>
</dbReference>
<evidence type="ECO:0000313" key="4">
    <source>
        <dbReference type="Proteomes" id="UP001309876"/>
    </source>
</evidence>
<dbReference type="GO" id="GO:0004721">
    <property type="term" value="F:phosphoprotein phosphatase activity"/>
    <property type="evidence" value="ECO:0007669"/>
    <property type="project" value="InterPro"/>
</dbReference>
<comment type="caution">
    <text evidence="3">The sequence shown here is derived from an EMBL/GenBank/DDBJ whole genome shotgun (WGS) entry which is preliminary data.</text>
</comment>
<dbReference type="PROSITE" id="PS00383">
    <property type="entry name" value="TYR_PHOSPHATASE_1"/>
    <property type="match status" value="1"/>
</dbReference>
<evidence type="ECO:0000256" key="1">
    <source>
        <dbReference type="SAM" id="MobiDB-lite"/>
    </source>
</evidence>
<dbReference type="InterPro" id="IPR000387">
    <property type="entry name" value="Tyr_Pase_dom"/>
</dbReference>
<name>A0AAN7T7X7_9EURO</name>
<dbReference type="PROSITE" id="PS50056">
    <property type="entry name" value="TYR_PHOSPHATASE_2"/>
    <property type="match status" value="1"/>
</dbReference>
<evidence type="ECO:0000313" key="3">
    <source>
        <dbReference type="EMBL" id="KAK5091360.1"/>
    </source>
</evidence>
<dbReference type="PANTHER" id="PTHR31126">
    <property type="entry name" value="TYROSINE-PROTEIN PHOSPHATASE"/>
    <property type="match status" value="1"/>
</dbReference>
<dbReference type="InterPro" id="IPR016130">
    <property type="entry name" value="Tyr_Pase_AS"/>
</dbReference>
<dbReference type="Gene3D" id="3.90.190.10">
    <property type="entry name" value="Protein tyrosine phosphatase superfamily"/>
    <property type="match status" value="1"/>
</dbReference>
<gene>
    <name evidence="3" type="ORF">LTR05_001543</name>
</gene>